<proteinExistence type="predicted"/>
<protein>
    <recommendedName>
        <fullName evidence="1">CBM2 domain-containing protein</fullName>
    </recommendedName>
</protein>
<reference evidence="2 3" key="1">
    <citation type="submission" date="2018-01" db="EMBL/GenBank/DDBJ databases">
        <title>Draft genome sequence of Jishengella sp. NA12.</title>
        <authorList>
            <person name="Sahin N."/>
            <person name="Ay H."/>
            <person name="Saygin H."/>
        </authorList>
    </citation>
    <scope>NUCLEOTIDE SEQUENCE [LARGE SCALE GENOMIC DNA]</scope>
    <source>
        <strain evidence="2 3">NA12</strain>
    </source>
</reference>
<comment type="caution">
    <text evidence="2">The sequence shown here is derived from an EMBL/GenBank/DDBJ whole genome shotgun (WGS) entry which is preliminary data.</text>
</comment>
<dbReference type="AlphaFoldDB" id="A0A2W2F7T3"/>
<dbReference type="Proteomes" id="UP000248924">
    <property type="component" value="Unassembled WGS sequence"/>
</dbReference>
<dbReference type="EMBL" id="POTY01000228">
    <property type="protein sequence ID" value="PZG11714.1"/>
    <property type="molecule type" value="Genomic_DNA"/>
</dbReference>
<dbReference type="InterPro" id="IPR008965">
    <property type="entry name" value="CBM2/CBM3_carb-bd_dom_sf"/>
</dbReference>
<dbReference type="GO" id="GO:0004553">
    <property type="term" value="F:hydrolase activity, hydrolyzing O-glycosyl compounds"/>
    <property type="evidence" value="ECO:0007669"/>
    <property type="project" value="InterPro"/>
</dbReference>
<name>A0A2W2F7T3_9ACTN</name>
<dbReference type="Pfam" id="PF00553">
    <property type="entry name" value="CBM_2"/>
    <property type="match status" value="1"/>
</dbReference>
<evidence type="ECO:0000313" key="3">
    <source>
        <dbReference type="Proteomes" id="UP000248924"/>
    </source>
</evidence>
<feature type="domain" description="CBM2" evidence="1">
    <location>
        <begin position="9"/>
        <end position="109"/>
    </location>
</feature>
<organism evidence="2 3">
    <name type="scientific">Micromonospora craterilacus</name>
    <dbReference type="NCBI Taxonomy" id="1655439"/>
    <lineage>
        <taxon>Bacteria</taxon>
        <taxon>Bacillati</taxon>
        <taxon>Actinomycetota</taxon>
        <taxon>Actinomycetes</taxon>
        <taxon>Micromonosporales</taxon>
        <taxon>Micromonosporaceae</taxon>
        <taxon>Micromonospora</taxon>
    </lineage>
</organism>
<keyword evidence="3" id="KW-1185">Reference proteome</keyword>
<sequence>MSATDTGEVAVSYKVLNEDGSSFRARLVVSNGSGESTDWRVELRFTGDVTGISASSGPGVSVTIKDRGWYLLSGTRPLDAGSQQTVQLRFSRTGGGEYPTLCTINGSACAVG</sequence>
<dbReference type="SMART" id="SM00637">
    <property type="entry name" value="CBD_II"/>
    <property type="match status" value="1"/>
</dbReference>
<evidence type="ECO:0000313" key="2">
    <source>
        <dbReference type="EMBL" id="PZG11714.1"/>
    </source>
</evidence>
<dbReference type="SUPFAM" id="SSF49384">
    <property type="entry name" value="Carbohydrate-binding domain"/>
    <property type="match status" value="1"/>
</dbReference>
<accession>A0A2W2F7T3</accession>
<dbReference type="GO" id="GO:0005975">
    <property type="term" value="P:carbohydrate metabolic process"/>
    <property type="evidence" value="ECO:0007669"/>
    <property type="project" value="InterPro"/>
</dbReference>
<dbReference type="InterPro" id="IPR012291">
    <property type="entry name" value="CBM2_carb-bd_dom_sf"/>
</dbReference>
<dbReference type="InterPro" id="IPR001919">
    <property type="entry name" value="CBD2"/>
</dbReference>
<dbReference type="GO" id="GO:0030247">
    <property type="term" value="F:polysaccharide binding"/>
    <property type="evidence" value="ECO:0007669"/>
    <property type="project" value="InterPro"/>
</dbReference>
<gene>
    <name evidence="2" type="ORF">C1I95_27050</name>
</gene>
<evidence type="ECO:0000259" key="1">
    <source>
        <dbReference type="SMART" id="SM00637"/>
    </source>
</evidence>
<dbReference type="Gene3D" id="2.60.40.290">
    <property type="match status" value="1"/>
</dbReference>